<dbReference type="PANTHER" id="PTHR31793:SF27">
    <property type="entry name" value="NOVEL THIOESTERASE SUPERFAMILY DOMAIN AND SAPOSIN A-TYPE DOMAIN CONTAINING PROTEIN (0610012H03RIK)"/>
    <property type="match status" value="1"/>
</dbReference>
<dbReference type="AlphaFoldDB" id="A0A8K0NF65"/>
<dbReference type="OrthoDB" id="2420454at2759"/>
<comment type="caution">
    <text evidence="3">The sequence shown here is derived from an EMBL/GenBank/DDBJ whole genome shotgun (WGS) entry which is preliminary data.</text>
</comment>
<dbReference type="InterPro" id="IPR029069">
    <property type="entry name" value="HotDog_dom_sf"/>
</dbReference>
<dbReference type="EMBL" id="SRPY01000593">
    <property type="protein sequence ID" value="KAG5920808.1"/>
    <property type="molecule type" value="Genomic_DNA"/>
</dbReference>
<dbReference type="SUPFAM" id="SSF54637">
    <property type="entry name" value="Thioesterase/thiol ester dehydrase-isomerase"/>
    <property type="match status" value="1"/>
</dbReference>
<dbReference type="PANTHER" id="PTHR31793">
    <property type="entry name" value="4-HYDROXYBENZOYL-COA THIOESTERASE FAMILY MEMBER"/>
    <property type="match status" value="1"/>
</dbReference>
<name>A0A8K0NF65_9HYPO</name>
<dbReference type="GO" id="GO:0047617">
    <property type="term" value="F:fatty acyl-CoA hydrolase activity"/>
    <property type="evidence" value="ECO:0007669"/>
    <property type="project" value="TreeGrafter"/>
</dbReference>
<protein>
    <recommendedName>
        <fullName evidence="5">Thioesterase domain-containing protein</fullName>
    </recommendedName>
</protein>
<evidence type="ECO:0000313" key="3">
    <source>
        <dbReference type="EMBL" id="KAG5920808.1"/>
    </source>
</evidence>
<evidence type="ECO:0000256" key="2">
    <source>
        <dbReference type="ARBA" id="ARBA00022801"/>
    </source>
</evidence>
<dbReference type="CDD" id="cd00586">
    <property type="entry name" value="4HBT"/>
    <property type="match status" value="1"/>
</dbReference>
<dbReference type="Proteomes" id="UP000811619">
    <property type="component" value="Unassembled WGS sequence"/>
</dbReference>
<dbReference type="InterPro" id="IPR050563">
    <property type="entry name" value="4-hydroxybenzoyl-CoA_TE"/>
</dbReference>
<gene>
    <name evidence="3" type="ORF">E4U42_006067</name>
</gene>
<keyword evidence="4" id="KW-1185">Reference proteome</keyword>
<evidence type="ECO:0008006" key="5">
    <source>
        <dbReference type="Google" id="ProtNLM"/>
    </source>
</evidence>
<evidence type="ECO:0000256" key="1">
    <source>
        <dbReference type="ARBA" id="ARBA00005953"/>
    </source>
</evidence>
<dbReference type="Gene3D" id="3.10.129.10">
    <property type="entry name" value="Hotdog Thioesterase"/>
    <property type="match status" value="1"/>
</dbReference>
<proteinExistence type="inferred from homology"/>
<reference evidence="3" key="1">
    <citation type="journal article" date="2020" name="bioRxiv">
        <title>Whole genome comparisons of ergot fungi reveals the divergence and evolution of species within the genus Claviceps are the result of varying mechanisms driving genome evolution and host range expansion.</title>
        <authorList>
            <person name="Wyka S.A."/>
            <person name="Mondo S.J."/>
            <person name="Liu M."/>
            <person name="Dettman J."/>
            <person name="Nalam V."/>
            <person name="Broders K.D."/>
        </authorList>
    </citation>
    <scope>NUCLEOTIDE SEQUENCE</scope>
    <source>
        <strain evidence="3">CCC 489</strain>
    </source>
</reference>
<comment type="similarity">
    <text evidence="1">Belongs to the 4-hydroxybenzoyl-CoA thioesterase family.</text>
</comment>
<sequence length="164" mass="18423">MASPDKKSRTRADYPFLLDYRTRWNDNDMYDHVNNSVYNFLFDSAVNTYLIHHCRLHPPTSPHQLLVVHTATDYFSPIAYPAVAEVGLRVVRLGRASITYELGLFERGLPGVKAVCHFVHVLVERDTGRPPAAGMLPELRAGLERLRRGGDDGVGPRGEIPSKL</sequence>
<evidence type="ECO:0000313" key="4">
    <source>
        <dbReference type="Proteomes" id="UP000811619"/>
    </source>
</evidence>
<accession>A0A8K0NF65</accession>
<dbReference type="Pfam" id="PF13279">
    <property type="entry name" value="4HBT_2"/>
    <property type="match status" value="1"/>
</dbReference>
<organism evidence="3 4">
    <name type="scientific">Claviceps africana</name>
    <dbReference type="NCBI Taxonomy" id="83212"/>
    <lineage>
        <taxon>Eukaryota</taxon>
        <taxon>Fungi</taxon>
        <taxon>Dikarya</taxon>
        <taxon>Ascomycota</taxon>
        <taxon>Pezizomycotina</taxon>
        <taxon>Sordariomycetes</taxon>
        <taxon>Hypocreomycetidae</taxon>
        <taxon>Hypocreales</taxon>
        <taxon>Clavicipitaceae</taxon>
        <taxon>Claviceps</taxon>
    </lineage>
</organism>
<keyword evidence="2" id="KW-0378">Hydrolase</keyword>